<reference evidence="1" key="1">
    <citation type="submission" date="2024-08" db="EMBL/GenBank/DDBJ databases">
        <authorList>
            <person name="Yu S.T."/>
        </authorList>
    </citation>
    <scope>NUCLEOTIDE SEQUENCE</scope>
    <source>
        <strain evidence="1">R33</strain>
    </source>
</reference>
<dbReference type="EMBL" id="CP165727">
    <property type="protein sequence ID" value="XDV67447.1"/>
    <property type="molecule type" value="Genomic_DNA"/>
</dbReference>
<sequence length="72" mass="8307">MEQPAPESESPPALKLAEVLAEIRMSPSAFYRMRARGQAPRMTKLPNGELRCRRSDLDAWWDACEKDSDTWR</sequence>
<evidence type="ECO:0000313" key="1">
    <source>
        <dbReference type="EMBL" id="XDV67447.1"/>
    </source>
</evidence>
<organism evidence="1">
    <name type="scientific">Streptomyces sp. R33</name>
    <dbReference type="NCBI Taxonomy" id="3238629"/>
    <lineage>
        <taxon>Bacteria</taxon>
        <taxon>Bacillati</taxon>
        <taxon>Actinomycetota</taxon>
        <taxon>Actinomycetes</taxon>
        <taxon>Kitasatosporales</taxon>
        <taxon>Streptomycetaceae</taxon>
        <taxon>Streptomyces</taxon>
    </lineage>
</organism>
<name>A0AB39YFZ9_9ACTN</name>
<gene>
    <name evidence="1" type="ORF">AB5J51_33245</name>
</gene>
<protein>
    <submittedName>
        <fullName evidence="1">Helix-turn-helix transcriptional regulator</fullName>
    </submittedName>
</protein>
<dbReference type="AlphaFoldDB" id="A0AB39YFZ9"/>
<proteinExistence type="predicted"/>
<accession>A0AB39YFZ9</accession>
<dbReference type="RefSeq" id="WP_369779307.1">
    <property type="nucleotide sequence ID" value="NZ_CP165727.1"/>
</dbReference>